<dbReference type="Proteomes" id="UP000324222">
    <property type="component" value="Unassembled WGS sequence"/>
</dbReference>
<dbReference type="AlphaFoldDB" id="A0A5B7JWQ6"/>
<evidence type="ECO:0000313" key="1">
    <source>
        <dbReference type="EMBL" id="MPC98995.1"/>
    </source>
</evidence>
<dbReference type="EMBL" id="VSRR010116556">
    <property type="protein sequence ID" value="MPC98995.1"/>
    <property type="molecule type" value="Genomic_DNA"/>
</dbReference>
<reference evidence="1 2" key="1">
    <citation type="submission" date="2019-05" db="EMBL/GenBank/DDBJ databases">
        <title>Another draft genome of Portunus trituberculatus and its Hox gene families provides insights of decapod evolution.</title>
        <authorList>
            <person name="Jeong J.-H."/>
            <person name="Song I."/>
            <person name="Kim S."/>
            <person name="Choi T."/>
            <person name="Kim D."/>
            <person name="Ryu S."/>
            <person name="Kim W."/>
        </authorList>
    </citation>
    <scope>NUCLEOTIDE SEQUENCE [LARGE SCALE GENOMIC DNA]</scope>
    <source>
        <tissue evidence="1">Muscle</tissue>
    </source>
</reference>
<accession>A0A5B7JWQ6</accession>
<sequence length="93" mass="10469">MPSPPPSMPRAARQSVTVPRLQHLIGGWLAGWHAARQCYAHYDKAGLCGGEPSRNLILLHRALSTTDDDFLLVSRLVNKQKDSLVKYRRVCFK</sequence>
<protein>
    <submittedName>
        <fullName evidence="1">Uncharacterized protein</fullName>
    </submittedName>
</protein>
<proteinExistence type="predicted"/>
<gene>
    <name evidence="1" type="ORF">E2C01_094387</name>
</gene>
<evidence type="ECO:0000313" key="2">
    <source>
        <dbReference type="Proteomes" id="UP000324222"/>
    </source>
</evidence>
<keyword evidence="2" id="KW-1185">Reference proteome</keyword>
<organism evidence="1 2">
    <name type="scientific">Portunus trituberculatus</name>
    <name type="common">Swimming crab</name>
    <name type="synonym">Neptunus trituberculatus</name>
    <dbReference type="NCBI Taxonomy" id="210409"/>
    <lineage>
        <taxon>Eukaryota</taxon>
        <taxon>Metazoa</taxon>
        <taxon>Ecdysozoa</taxon>
        <taxon>Arthropoda</taxon>
        <taxon>Crustacea</taxon>
        <taxon>Multicrustacea</taxon>
        <taxon>Malacostraca</taxon>
        <taxon>Eumalacostraca</taxon>
        <taxon>Eucarida</taxon>
        <taxon>Decapoda</taxon>
        <taxon>Pleocyemata</taxon>
        <taxon>Brachyura</taxon>
        <taxon>Eubrachyura</taxon>
        <taxon>Portunoidea</taxon>
        <taxon>Portunidae</taxon>
        <taxon>Portuninae</taxon>
        <taxon>Portunus</taxon>
    </lineage>
</organism>
<name>A0A5B7JWQ6_PORTR</name>
<comment type="caution">
    <text evidence="1">The sequence shown here is derived from an EMBL/GenBank/DDBJ whole genome shotgun (WGS) entry which is preliminary data.</text>
</comment>